<feature type="compositionally biased region" description="Basic residues" evidence="1">
    <location>
        <begin position="51"/>
        <end position="64"/>
    </location>
</feature>
<evidence type="ECO:0000256" key="1">
    <source>
        <dbReference type="SAM" id="MobiDB-lite"/>
    </source>
</evidence>
<reference evidence="3" key="1">
    <citation type="submission" date="2003-08" db="EMBL/GenBank/DDBJ databases">
        <authorList>
            <person name="Birren B."/>
            <person name="Nusbaum C."/>
            <person name="Abebe A."/>
            <person name="Abouelleil A."/>
            <person name="Adekoya E."/>
            <person name="Ait-zahra M."/>
            <person name="Allen N."/>
            <person name="Allen T."/>
            <person name="An P."/>
            <person name="Anderson M."/>
            <person name="Anderson S."/>
            <person name="Arachchi H."/>
            <person name="Armbruster J."/>
            <person name="Bachantsang P."/>
            <person name="Baldwin J."/>
            <person name="Barry A."/>
            <person name="Bayul T."/>
            <person name="Blitshsteyn B."/>
            <person name="Bloom T."/>
            <person name="Blye J."/>
            <person name="Boguslavskiy L."/>
            <person name="Borowsky M."/>
            <person name="Boukhgalter B."/>
            <person name="Brunache A."/>
            <person name="Butler J."/>
            <person name="Calixte N."/>
            <person name="Calvo S."/>
            <person name="Camarata J."/>
            <person name="Campo K."/>
            <person name="Chang J."/>
            <person name="Cheshatsang Y."/>
            <person name="Citroen M."/>
            <person name="Collymore A."/>
            <person name="Considine T."/>
            <person name="Cook A."/>
            <person name="Cooke P."/>
            <person name="Corum B."/>
            <person name="Cuomo C."/>
            <person name="David R."/>
            <person name="Dawoe T."/>
            <person name="Degray S."/>
            <person name="Dodge S."/>
            <person name="Dooley K."/>
            <person name="Dorje P."/>
            <person name="Dorjee K."/>
            <person name="Dorris L."/>
            <person name="Duffey N."/>
            <person name="Dupes A."/>
            <person name="Elkins T."/>
            <person name="Engels R."/>
            <person name="Erickson J."/>
            <person name="Farina A."/>
            <person name="Faro S."/>
            <person name="Ferreira P."/>
            <person name="Fischer H."/>
            <person name="Fitzgerald M."/>
            <person name="Foley K."/>
            <person name="Gage D."/>
            <person name="Galagan J."/>
            <person name="Gearin G."/>
            <person name="Gnerre S."/>
            <person name="Gnirke A."/>
            <person name="Goyette A."/>
            <person name="Graham J."/>
            <person name="Grandbois E."/>
            <person name="Gyaltsen K."/>
            <person name="Hafez N."/>
            <person name="Hagopian D."/>
            <person name="Hagos B."/>
            <person name="Hall J."/>
            <person name="Hatcher B."/>
            <person name="Heller A."/>
            <person name="Higgins H."/>
            <person name="Honan T."/>
            <person name="Horn A."/>
            <person name="Houde N."/>
            <person name="Hughes L."/>
            <person name="Hulme W."/>
            <person name="Husby E."/>
            <person name="Iliev I."/>
            <person name="Jaffe D."/>
            <person name="Jones C."/>
            <person name="Kamal M."/>
            <person name="Kamat A."/>
            <person name="Kamvysselis M."/>
            <person name="Karlsson E."/>
            <person name="Kells C."/>
            <person name="Kieu A."/>
            <person name="Kisner P."/>
            <person name="Kodira C."/>
            <person name="Kulbokas E."/>
            <person name="Labutti K."/>
            <person name="Lama D."/>
            <person name="Landers T."/>
            <person name="Leger J."/>
            <person name="Levine S."/>
            <person name="Lewis D."/>
            <person name="Lewis T."/>
            <person name="Lindblad-toh K."/>
            <person name="Liu X."/>
            <person name="Lokyitsang T."/>
            <person name="Lokyitsang Y."/>
            <person name="Lucien O."/>
            <person name="Lui A."/>
            <person name="Ma L.J."/>
            <person name="Mabbitt R."/>
            <person name="Macdonald J."/>
            <person name="Maclean C."/>
            <person name="Major J."/>
            <person name="Manning J."/>
            <person name="Marabella R."/>
            <person name="Maru K."/>
            <person name="Matthews C."/>
            <person name="Mauceli E."/>
            <person name="Mccarthy M."/>
            <person name="Mcdonough S."/>
            <person name="Mcghee T."/>
            <person name="Meldrim J."/>
            <person name="Meneus L."/>
            <person name="Mesirov J."/>
            <person name="Mihalev A."/>
            <person name="Mihova T."/>
            <person name="Mikkelsen T."/>
            <person name="Mlenga V."/>
            <person name="Moru K."/>
            <person name="Mozes J."/>
            <person name="Mulrain L."/>
            <person name="Munson G."/>
            <person name="Naylor J."/>
            <person name="Newes C."/>
            <person name="Nguyen C."/>
            <person name="Nguyen N."/>
            <person name="Nguyen T."/>
            <person name="Nicol R."/>
            <person name="Nielsen C."/>
            <person name="Nizzari M."/>
            <person name="Norbu C."/>
            <person name="Norbu N."/>
            <person name="O'donnell P."/>
            <person name="Okoawo O."/>
            <person name="O'leary S."/>
            <person name="Omotosho B."/>
            <person name="O'neill K."/>
            <person name="Osman S."/>
            <person name="Parker S."/>
            <person name="Perrin D."/>
            <person name="Phunkhang P."/>
            <person name="Piqani B."/>
            <person name="Purcell S."/>
            <person name="Rachupka T."/>
            <person name="Ramasamy U."/>
            <person name="Rameau R."/>
            <person name="Ray V."/>
            <person name="Raymond C."/>
            <person name="Retta R."/>
            <person name="Richardson S."/>
            <person name="Rise C."/>
            <person name="Rodriguez J."/>
            <person name="Rogers J."/>
            <person name="Rogov P."/>
            <person name="Rutman M."/>
            <person name="Schupbach R."/>
            <person name="Seaman C."/>
            <person name="Settipalli S."/>
            <person name="Sharpe T."/>
            <person name="Sheridan J."/>
            <person name="Sherpa N."/>
            <person name="Shi J."/>
            <person name="Smirnov S."/>
            <person name="Smith C."/>
            <person name="Sougnez C."/>
            <person name="Spencer B."/>
            <person name="Stalker J."/>
            <person name="Stange-thomann N."/>
            <person name="Stavropoulos S."/>
            <person name="Stetson K."/>
            <person name="Stone C."/>
            <person name="Stone S."/>
            <person name="Stubbs M."/>
            <person name="Talamas J."/>
            <person name="Tchuinga P."/>
            <person name="Tenzing P."/>
            <person name="Tesfaye S."/>
            <person name="Theodore J."/>
            <person name="Thoulutsang Y."/>
            <person name="Topham K."/>
            <person name="Towey S."/>
            <person name="Tsamla T."/>
            <person name="Tsomo N."/>
            <person name="Vallee D."/>
            <person name="Vassiliev H."/>
            <person name="Venkataraman V."/>
            <person name="Vinson J."/>
            <person name="Vo A."/>
            <person name="Wade C."/>
            <person name="Wang S."/>
            <person name="Wangchuk T."/>
            <person name="Wangdi T."/>
            <person name="Whittaker C."/>
            <person name="Wilkinson J."/>
            <person name="Wu Y."/>
            <person name="Wyman D."/>
            <person name="Yadav S."/>
            <person name="Yang S."/>
            <person name="Yang X."/>
            <person name="Yeager S."/>
            <person name="Yee E."/>
            <person name="Young G."/>
            <person name="Zainoun J."/>
            <person name="Zembeck L."/>
            <person name="Zimmer A."/>
            <person name="Zody M."/>
            <person name="Lander E."/>
        </authorList>
    </citation>
    <scope>NUCLEOTIDE SEQUENCE [LARGE SCALE GENOMIC DNA]</scope>
</reference>
<accession>H2YWB6</accession>
<dbReference type="InterPro" id="IPR036390">
    <property type="entry name" value="WH_DNA-bd_sf"/>
</dbReference>
<name>H2YWB6_CIOSA</name>
<dbReference type="InParanoid" id="H2YWB6"/>
<feature type="region of interest" description="Disordered" evidence="1">
    <location>
        <begin position="1"/>
        <end position="109"/>
    </location>
</feature>
<feature type="compositionally biased region" description="Basic residues" evidence="1">
    <location>
        <begin position="78"/>
        <end position="91"/>
    </location>
</feature>
<organism evidence="2 3">
    <name type="scientific">Ciona savignyi</name>
    <name type="common">Pacific transparent sea squirt</name>
    <dbReference type="NCBI Taxonomy" id="51511"/>
    <lineage>
        <taxon>Eukaryota</taxon>
        <taxon>Metazoa</taxon>
        <taxon>Chordata</taxon>
        <taxon>Tunicata</taxon>
        <taxon>Ascidiacea</taxon>
        <taxon>Phlebobranchia</taxon>
        <taxon>Cionidae</taxon>
        <taxon>Ciona</taxon>
    </lineage>
</organism>
<dbReference type="AlphaFoldDB" id="H2YWB6"/>
<evidence type="ECO:0000313" key="2">
    <source>
        <dbReference type="Ensembl" id="ENSCSAVP00000009627.1"/>
    </source>
</evidence>
<sequence>MTKKPRKGTNKQNAKKSGKGKKKGKVITKKVTRKTQATQKKRPSPTGVKTKQTRKPKKATKKKSLQIAPMPRAEHSRGKERRRKRKQKSAKKNKDGETRSSTSEKFPFSPVPSARIPTFIAMVKTAIRDLKPFRITGRDAIARYIQIRYRVRNDDLLKYVLKWLVDMGVLTVKDKNYLFVGKRLVTKKTVAIVRKSKKTALQQLLRKRKMKKLKKKKHKRSSKKLKERSRRSKKMKHRKGKRSKRSKRCKSKKCSKKRKKCRNAKCTCSKELKSRKNRIKWKTRYIRKNGKIYKQDEYV</sequence>
<proteinExistence type="predicted"/>
<dbReference type="HOGENOM" id="CLU_081008_0_0_1"/>
<feature type="compositionally biased region" description="Basic residues" evidence="1">
    <location>
        <begin position="1"/>
        <end position="43"/>
    </location>
</feature>
<dbReference type="OMA" id="LQIAPMP"/>
<dbReference type="GeneTree" id="ENSGT00390000017705"/>
<evidence type="ECO:0008006" key="4">
    <source>
        <dbReference type="Google" id="ProtNLM"/>
    </source>
</evidence>
<reference evidence="2" key="3">
    <citation type="submission" date="2025-09" db="UniProtKB">
        <authorList>
            <consortium name="Ensembl"/>
        </authorList>
    </citation>
    <scope>IDENTIFICATION</scope>
</reference>
<feature type="region of interest" description="Disordered" evidence="1">
    <location>
        <begin position="208"/>
        <end position="262"/>
    </location>
</feature>
<dbReference type="Proteomes" id="UP000007875">
    <property type="component" value="Unassembled WGS sequence"/>
</dbReference>
<reference evidence="2" key="2">
    <citation type="submission" date="2025-08" db="UniProtKB">
        <authorList>
            <consortium name="Ensembl"/>
        </authorList>
    </citation>
    <scope>IDENTIFICATION</scope>
</reference>
<protein>
    <recommendedName>
        <fullName evidence="4">H15 domain-containing protein</fullName>
    </recommendedName>
</protein>
<dbReference type="SUPFAM" id="SSF46785">
    <property type="entry name" value="Winged helix' DNA-binding domain"/>
    <property type="match status" value="1"/>
</dbReference>
<keyword evidence="3" id="KW-1185">Reference proteome</keyword>
<dbReference type="Ensembl" id="ENSCSAVT00000009745.1">
    <property type="protein sequence ID" value="ENSCSAVP00000009627.1"/>
    <property type="gene ID" value="ENSCSAVG00000005650.1"/>
</dbReference>
<evidence type="ECO:0000313" key="3">
    <source>
        <dbReference type="Proteomes" id="UP000007875"/>
    </source>
</evidence>